<dbReference type="Proteomes" id="UP000663823">
    <property type="component" value="Unassembled WGS sequence"/>
</dbReference>
<dbReference type="Gene3D" id="3.40.800.20">
    <property type="entry name" value="Histone deacetylase domain"/>
    <property type="match status" value="1"/>
</dbReference>
<dbReference type="SUPFAM" id="SSF52768">
    <property type="entry name" value="Arginase/deacetylase"/>
    <property type="match status" value="1"/>
</dbReference>
<evidence type="ECO:0000313" key="2">
    <source>
        <dbReference type="Proteomes" id="UP000663823"/>
    </source>
</evidence>
<sequence length="129" mass="14856">LSSIDKINDTDYIYIINELVLPITKIFKPELIIVCVDFHIQQLTEQCYAWIIEQLSMISSSKLVVALDGDLSCISSRTSYVQTVLSALIGKLSLINNDKWKNNTDINSDVRQKIDLVKQEHKKYWSCFE</sequence>
<proteinExistence type="predicted"/>
<protein>
    <submittedName>
        <fullName evidence="1">Uncharacterized protein</fullName>
    </submittedName>
</protein>
<feature type="non-terminal residue" evidence="1">
    <location>
        <position position="1"/>
    </location>
</feature>
<dbReference type="AlphaFoldDB" id="A0A819K7C8"/>
<gene>
    <name evidence="1" type="ORF">OTI717_LOCUS26031</name>
</gene>
<dbReference type="InterPro" id="IPR037138">
    <property type="entry name" value="His_deacetylse_dom_sf"/>
</dbReference>
<dbReference type="InterPro" id="IPR023696">
    <property type="entry name" value="Ureohydrolase_dom_sf"/>
</dbReference>
<evidence type="ECO:0000313" key="1">
    <source>
        <dbReference type="EMBL" id="CAF3944222.1"/>
    </source>
</evidence>
<comment type="caution">
    <text evidence="1">The sequence shown here is derived from an EMBL/GenBank/DDBJ whole genome shotgun (WGS) entry which is preliminary data.</text>
</comment>
<accession>A0A819K7C8</accession>
<reference evidence="1" key="1">
    <citation type="submission" date="2021-02" db="EMBL/GenBank/DDBJ databases">
        <authorList>
            <person name="Nowell W R."/>
        </authorList>
    </citation>
    <scope>NUCLEOTIDE SEQUENCE</scope>
</reference>
<dbReference type="EMBL" id="CAJOAX010005336">
    <property type="protein sequence ID" value="CAF3944222.1"/>
    <property type="molecule type" value="Genomic_DNA"/>
</dbReference>
<name>A0A819K7C8_9BILA</name>
<organism evidence="1 2">
    <name type="scientific">Rotaria sordida</name>
    <dbReference type="NCBI Taxonomy" id="392033"/>
    <lineage>
        <taxon>Eukaryota</taxon>
        <taxon>Metazoa</taxon>
        <taxon>Spiralia</taxon>
        <taxon>Gnathifera</taxon>
        <taxon>Rotifera</taxon>
        <taxon>Eurotatoria</taxon>
        <taxon>Bdelloidea</taxon>
        <taxon>Philodinida</taxon>
        <taxon>Philodinidae</taxon>
        <taxon>Rotaria</taxon>
    </lineage>
</organism>